<dbReference type="OrthoDB" id="260091at2759"/>
<reference evidence="4 5" key="1">
    <citation type="submission" date="2010-05" db="EMBL/GenBank/DDBJ databases">
        <title>The Genome Sequence of Thecamonas trahens ATCC 50062.</title>
        <authorList>
            <consortium name="The Broad Institute Genome Sequencing Platform"/>
            <person name="Russ C."/>
            <person name="Cuomo C."/>
            <person name="Shea T."/>
            <person name="Young S.K."/>
            <person name="Zeng Q."/>
            <person name="Koehrsen M."/>
            <person name="Haas B."/>
            <person name="Borodovsky M."/>
            <person name="Guigo R."/>
            <person name="Alvarado L."/>
            <person name="Berlin A."/>
            <person name="Bochicchio J."/>
            <person name="Borenstein D."/>
            <person name="Chapman S."/>
            <person name="Chen Z."/>
            <person name="Freedman E."/>
            <person name="Gellesch M."/>
            <person name="Goldberg J."/>
            <person name="Griggs A."/>
            <person name="Gujja S."/>
            <person name="Heilman E."/>
            <person name="Heiman D."/>
            <person name="Hepburn T."/>
            <person name="Howarth C."/>
            <person name="Jen D."/>
            <person name="Larson L."/>
            <person name="Mehta T."/>
            <person name="Park D."/>
            <person name="Pearson M."/>
            <person name="Roberts A."/>
            <person name="Saif S."/>
            <person name="Shenoy N."/>
            <person name="Sisk P."/>
            <person name="Stolte C."/>
            <person name="Sykes S."/>
            <person name="Thomson T."/>
            <person name="Walk T."/>
            <person name="White J."/>
            <person name="Yandava C."/>
            <person name="Burger G."/>
            <person name="Gray M.W."/>
            <person name="Holland P.W.H."/>
            <person name="King N."/>
            <person name="Lang F.B.F."/>
            <person name="Roger A.J."/>
            <person name="Ruiz-Trillo I."/>
            <person name="Lander E."/>
            <person name="Nusbaum C."/>
        </authorList>
    </citation>
    <scope>NUCLEOTIDE SEQUENCE [LARGE SCALE GENOMIC DNA]</scope>
    <source>
        <strain evidence="4 5">ATCC 50062</strain>
    </source>
</reference>
<dbReference type="AlphaFoldDB" id="A0A0L0D2T4"/>
<evidence type="ECO:0000313" key="4">
    <source>
        <dbReference type="EMBL" id="KNC46609.1"/>
    </source>
</evidence>
<evidence type="ECO:0000256" key="3">
    <source>
        <dbReference type="ARBA" id="ARBA00023004"/>
    </source>
</evidence>
<accession>A0A0L0D2T4</accession>
<keyword evidence="3" id="KW-0408">Iron</keyword>
<dbReference type="STRING" id="461836.A0A0L0D2T4"/>
<dbReference type="PANTHER" id="PTHR21281:SF0">
    <property type="entry name" value="CYTOCHROME B5 DOMAIN-CONTAINING PROTEIN 1"/>
    <property type="match status" value="1"/>
</dbReference>
<protein>
    <submittedName>
        <fullName evidence="4">Cytochrome b5 domain containing 1</fullName>
    </submittedName>
</protein>
<gene>
    <name evidence="4" type="ORF">AMSG_03045</name>
</gene>
<dbReference type="GO" id="GO:0046872">
    <property type="term" value="F:metal ion binding"/>
    <property type="evidence" value="ECO:0007669"/>
    <property type="project" value="UniProtKB-KW"/>
</dbReference>
<dbReference type="Proteomes" id="UP000054408">
    <property type="component" value="Unassembled WGS sequence"/>
</dbReference>
<evidence type="ECO:0000256" key="2">
    <source>
        <dbReference type="ARBA" id="ARBA00022723"/>
    </source>
</evidence>
<dbReference type="EMBL" id="GL349443">
    <property type="protein sequence ID" value="KNC46609.1"/>
    <property type="molecule type" value="Genomic_DNA"/>
</dbReference>
<dbReference type="GeneID" id="25562681"/>
<proteinExistence type="predicted"/>
<dbReference type="OMA" id="MIYTKQE"/>
<keyword evidence="5" id="KW-1185">Reference proteome</keyword>
<evidence type="ECO:0000256" key="1">
    <source>
        <dbReference type="ARBA" id="ARBA00022617"/>
    </source>
</evidence>
<organism evidence="4 5">
    <name type="scientific">Thecamonas trahens ATCC 50062</name>
    <dbReference type="NCBI Taxonomy" id="461836"/>
    <lineage>
        <taxon>Eukaryota</taxon>
        <taxon>Apusozoa</taxon>
        <taxon>Apusomonadida</taxon>
        <taxon>Apusomonadidae</taxon>
        <taxon>Thecamonas</taxon>
    </lineage>
</organism>
<dbReference type="eggNOG" id="KOG0537">
    <property type="taxonomic scope" value="Eukaryota"/>
</dbReference>
<dbReference type="InterPro" id="IPR052320">
    <property type="entry name" value="Cytochrome_b5_domain"/>
</dbReference>
<dbReference type="RefSeq" id="XP_013760382.1">
    <property type="nucleotide sequence ID" value="XM_013904928.1"/>
</dbReference>
<keyword evidence="2" id="KW-0479">Metal-binding</keyword>
<dbReference type="PANTHER" id="PTHR21281">
    <property type="entry name" value="CYTOCHROME B5 DOMAIN-CONTAINING PROTEIN 1"/>
    <property type="match status" value="1"/>
</dbReference>
<evidence type="ECO:0000313" key="5">
    <source>
        <dbReference type="Proteomes" id="UP000054408"/>
    </source>
</evidence>
<sequence length="168" mass="19276">MLKAAGTDISHWFEAKTGQPRAELDEALNLPVPYAPQGRYLHLPPNGPAAKWDNDFGLPWWMDPSRCIGLLSAKTRYIRITNTLTGQEDVLEVCAEETLAEILERYVDFNAHASSYTWKRLGRVLDMDLTLEENGIDDEEEVYYDLSLPDSYYYPAIYLYFNDDLTEA</sequence>
<keyword evidence="1" id="KW-0349">Heme</keyword>
<name>A0A0L0D2T4_THETB</name>